<gene>
    <name evidence="3" type="ORF">FJ657_05295</name>
</gene>
<reference evidence="3 4" key="1">
    <citation type="submission" date="2019-06" db="EMBL/GenBank/DDBJ databases">
        <authorList>
            <person name="Li F."/>
        </authorList>
    </citation>
    <scope>NUCLEOTIDE SEQUENCE [LARGE SCALE GENOMIC DNA]</scope>
    <source>
        <strain evidence="3 4">10F1D-1</strain>
    </source>
</reference>
<feature type="region of interest" description="Disordered" evidence="1">
    <location>
        <begin position="1"/>
        <end position="53"/>
    </location>
</feature>
<accession>A0A506Y834</accession>
<dbReference type="Proteomes" id="UP000316252">
    <property type="component" value="Unassembled WGS sequence"/>
</dbReference>
<feature type="compositionally biased region" description="Low complexity" evidence="1">
    <location>
        <begin position="42"/>
        <end position="53"/>
    </location>
</feature>
<organism evidence="3 4">
    <name type="scientific">Schumannella soli</name>
    <dbReference type="NCBI Taxonomy" id="2590779"/>
    <lineage>
        <taxon>Bacteria</taxon>
        <taxon>Bacillati</taxon>
        <taxon>Actinomycetota</taxon>
        <taxon>Actinomycetes</taxon>
        <taxon>Micrococcales</taxon>
        <taxon>Microbacteriaceae</taxon>
        <taxon>Schumannella</taxon>
    </lineage>
</organism>
<dbReference type="Gene3D" id="3.40.50.300">
    <property type="entry name" value="P-loop containing nucleotide triphosphate hydrolases"/>
    <property type="match status" value="1"/>
</dbReference>
<dbReference type="InterPro" id="IPR027417">
    <property type="entry name" value="P-loop_NTPase"/>
</dbReference>
<dbReference type="AlphaFoldDB" id="A0A506Y834"/>
<dbReference type="EMBL" id="VHQG01000001">
    <property type="protein sequence ID" value="TPW78043.1"/>
    <property type="molecule type" value="Genomic_DNA"/>
</dbReference>
<evidence type="ECO:0000313" key="3">
    <source>
        <dbReference type="EMBL" id="TPW78043.1"/>
    </source>
</evidence>
<dbReference type="RefSeq" id="WP_141162568.1">
    <property type="nucleotide sequence ID" value="NZ_VHQG01000001.1"/>
</dbReference>
<feature type="domain" description="CobQ/CobB/MinD/ParA nucleotide binding" evidence="2">
    <location>
        <begin position="127"/>
        <end position="339"/>
    </location>
</feature>
<evidence type="ECO:0000313" key="4">
    <source>
        <dbReference type="Proteomes" id="UP000316252"/>
    </source>
</evidence>
<evidence type="ECO:0000256" key="1">
    <source>
        <dbReference type="SAM" id="MobiDB-lite"/>
    </source>
</evidence>
<dbReference type="SUPFAM" id="SSF52540">
    <property type="entry name" value="P-loop containing nucleoside triphosphate hydrolases"/>
    <property type="match status" value="1"/>
</dbReference>
<feature type="compositionally biased region" description="Acidic residues" evidence="1">
    <location>
        <begin position="30"/>
        <end position="41"/>
    </location>
</feature>
<sequence>MSTTAPFRGSARAAGYTETDAPPPPFQPEIVDEASEFDEASAPEPAPVELEAESVEAAPEPVSVDLADLIGPEQVAPAAEGVRGLLGKVGLRLQPSARELAHRAAAAQLEQHEATIRQATFPRAVGILVANRKGGVGKTPTSVILGGVLASIRGGSVAILEVSDDPGTLTFRAEGTPTRGIGELVTDAGSIRSAGQLASYTAPQTSFASIIGTTGPRPRLDRDAVTGTARVVDNYYGIRVMDSGNQPSSDAFEGALAVTDALVIPVLNSAEAVGEAIALIDHLRTLGGHHADLADQATILRLTDGRTENPALTENITTVLGQHRLTRIYEIPYDAHIAERGPITLAKLQATTRIAFVTATAAIIATLQNQQITENE</sequence>
<dbReference type="Pfam" id="PF01656">
    <property type="entry name" value="CbiA"/>
    <property type="match status" value="1"/>
</dbReference>
<protein>
    <recommendedName>
        <fullName evidence="2">CobQ/CobB/MinD/ParA nucleotide binding domain-containing protein</fullName>
    </recommendedName>
</protein>
<dbReference type="OrthoDB" id="4640801at2"/>
<comment type="caution">
    <text evidence="3">The sequence shown here is derived from an EMBL/GenBank/DDBJ whole genome shotgun (WGS) entry which is preliminary data.</text>
</comment>
<keyword evidence="4" id="KW-1185">Reference proteome</keyword>
<dbReference type="InterPro" id="IPR002586">
    <property type="entry name" value="CobQ/CobB/MinD/ParA_Nub-bd_dom"/>
</dbReference>
<evidence type="ECO:0000259" key="2">
    <source>
        <dbReference type="Pfam" id="PF01656"/>
    </source>
</evidence>
<name>A0A506Y834_9MICO</name>
<proteinExistence type="predicted"/>